<organism evidence="1 2">
    <name type="scientific">Nitrospira japonica</name>
    <dbReference type="NCBI Taxonomy" id="1325564"/>
    <lineage>
        <taxon>Bacteria</taxon>
        <taxon>Pseudomonadati</taxon>
        <taxon>Nitrospirota</taxon>
        <taxon>Nitrospiria</taxon>
        <taxon>Nitrospirales</taxon>
        <taxon>Nitrospiraceae</taxon>
        <taxon>Nitrospira</taxon>
    </lineage>
</organism>
<dbReference type="EMBL" id="LT828648">
    <property type="protein sequence ID" value="SLM48102.1"/>
    <property type="molecule type" value="Genomic_DNA"/>
</dbReference>
<gene>
    <name evidence="1" type="ORF">NSJP_1930</name>
</gene>
<sequence length="114" mass="12792">MNLKRKLQRQMLQALKDFYPAPNPNFAQQFESDPDYIGNLHYLNGHGLLTWTEYREGGAALPPQLLDFKITLAGLDFLEGDGGLGAILRTVTVKLEAHQLRQIVAAKKGKRSSR</sequence>
<dbReference type="STRING" id="1325564.NSJP_1930"/>
<dbReference type="RefSeq" id="WP_080886537.1">
    <property type="nucleotide sequence ID" value="NZ_LT828648.1"/>
</dbReference>
<protein>
    <submittedName>
        <fullName evidence="1">Uncharacterized protein</fullName>
    </submittedName>
</protein>
<name>A0A1W1I529_9BACT</name>
<dbReference type="AlphaFoldDB" id="A0A1W1I529"/>
<keyword evidence="2" id="KW-1185">Reference proteome</keyword>
<reference evidence="1 2" key="1">
    <citation type="submission" date="2017-03" db="EMBL/GenBank/DDBJ databases">
        <authorList>
            <person name="Afonso C.L."/>
            <person name="Miller P.J."/>
            <person name="Scott M.A."/>
            <person name="Spackman E."/>
            <person name="Goraichik I."/>
            <person name="Dimitrov K.M."/>
            <person name="Suarez D.L."/>
            <person name="Swayne D.E."/>
        </authorList>
    </citation>
    <scope>NUCLEOTIDE SEQUENCE [LARGE SCALE GENOMIC DNA]</scope>
    <source>
        <strain evidence="1">Genome sequencing of Nitrospira japonica strain NJ11</strain>
    </source>
</reference>
<proteinExistence type="predicted"/>
<dbReference type="KEGG" id="nja:NSJP_1930"/>
<dbReference type="Proteomes" id="UP000192042">
    <property type="component" value="Chromosome I"/>
</dbReference>
<evidence type="ECO:0000313" key="2">
    <source>
        <dbReference type="Proteomes" id="UP000192042"/>
    </source>
</evidence>
<accession>A0A1W1I529</accession>
<evidence type="ECO:0000313" key="1">
    <source>
        <dbReference type="EMBL" id="SLM48102.1"/>
    </source>
</evidence>